<dbReference type="GO" id="GO:0003677">
    <property type="term" value="F:DNA binding"/>
    <property type="evidence" value="ECO:0007669"/>
    <property type="project" value="UniProtKB-KW"/>
</dbReference>
<organism evidence="1 2">
    <name type="scientific">Micromonospora rubida</name>
    <dbReference type="NCBI Taxonomy" id="2697657"/>
    <lineage>
        <taxon>Bacteria</taxon>
        <taxon>Bacillati</taxon>
        <taxon>Actinomycetota</taxon>
        <taxon>Actinomycetes</taxon>
        <taxon>Micromonosporales</taxon>
        <taxon>Micromonosporaceae</taxon>
        <taxon>Micromonospora</taxon>
    </lineage>
</organism>
<name>A0ABW7STI6_9ACTN</name>
<proteinExistence type="predicted"/>
<gene>
    <name evidence="1" type="ORF">ACH4OY_30735</name>
</gene>
<accession>A0ABW7STI6</accession>
<protein>
    <submittedName>
        <fullName evidence="1">DNA-binding protein</fullName>
    </submittedName>
</protein>
<evidence type="ECO:0000313" key="2">
    <source>
        <dbReference type="Proteomes" id="UP001611075"/>
    </source>
</evidence>
<dbReference type="RefSeq" id="WP_396685670.1">
    <property type="nucleotide sequence ID" value="NZ_JBIRPU010000041.1"/>
</dbReference>
<reference evidence="1 2" key="1">
    <citation type="submission" date="2024-10" db="EMBL/GenBank/DDBJ databases">
        <title>The Natural Products Discovery Center: Release of the First 8490 Sequenced Strains for Exploring Actinobacteria Biosynthetic Diversity.</title>
        <authorList>
            <person name="Kalkreuter E."/>
            <person name="Kautsar S.A."/>
            <person name="Yang D."/>
            <person name="Bader C.D."/>
            <person name="Teijaro C.N."/>
            <person name="Fluegel L."/>
            <person name="Davis C.M."/>
            <person name="Simpson J.R."/>
            <person name="Lauterbach L."/>
            <person name="Steele A.D."/>
            <person name="Gui C."/>
            <person name="Meng S."/>
            <person name="Li G."/>
            <person name="Viehrig K."/>
            <person name="Ye F."/>
            <person name="Su P."/>
            <person name="Kiefer A.F."/>
            <person name="Nichols A."/>
            <person name="Cepeda A.J."/>
            <person name="Yan W."/>
            <person name="Fan B."/>
            <person name="Jiang Y."/>
            <person name="Adhikari A."/>
            <person name="Zheng C.-J."/>
            <person name="Schuster L."/>
            <person name="Cowan T.M."/>
            <person name="Smanski M.J."/>
            <person name="Chevrette M.G."/>
            <person name="De Carvalho L.P.S."/>
            <person name="Shen B."/>
        </authorList>
    </citation>
    <scope>NUCLEOTIDE SEQUENCE [LARGE SCALE GENOMIC DNA]</scope>
    <source>
        <strain evidence="1 2">NPDC021253</strain>
    </source>
</reference>
<evidence type="ECO:0000313" key="1">
    <source>
        <dbReference type="EMBL" id="MFI0797025.1"/>
    </source>
</evidence>
<sequence length="84" mass="9073">MDDEDSCLGTSPQKVSRREVWTVERVQSLGLVTDVVTAGAVLGIGRTKAYELARVDRFPVRVMKVGQRYVIPVAGIIAALDGAD</sequence>
<dbReference type="EMBL" id="JBIRPU010000041">
    <property type="protein sequence ID" value="MFI0797025.1"/>
    <property type="molecule type" value="Genomic_DNA"/>
</dbReference>
<dbReference type="Proteomes" id="UP001611075">
    <property type="component" value="Unassembled WGS sequence"/>
</dbReference>
<comment type="caution">
    <text evidence="1">The sequence shown here is derived from an EMBL/GenBank/DDBJ whole genome shotgun (WGS) entry which is preliminary data.</text>
</comment>
<keyword evidence="1" id="KW-0238">DNA-binding</keyword>
<keyword evidence="2" id="KW-1185">Reference proteome</keyword>